<keyword evidence="2" id="KW-0472">Membrane</keyword>
<dbReference type="AlphaFoldDB" id="A0A554JA94"/>
<protein>
    <submittedName>
        <fullName evidence="3">Uncharacterized protein</fullName>
    </submittedName>
</protein>
<evidence type="ECO:0000256" key="1">
    <source>
        <dbReference type="SAM" id="MobiDB-lite"/>
    </source>
</evidence>
<keyword evidence="2" id="KW-0812">Transmembrane</keyword>
<keyword evidence="2" id="KW-1133">Transmembrane helix</keyword>
<name>A0A554JA94_9BACT</name>
<accession>A0A554JA94</accession>
<comment type="caution">
    <text evidence="3">The sequence shown here is derived from an EMBL/GenBank/DDBJ whole genome shotgun (WGS) entry which is preliminary data.</text>
</comment>
<organism evidence="3 4">
    <name type="scientific">Candidatus Berkelbacteria bacterium Gr01-1014_85</name>
    <dbReference type="NCBI Taxonomy" id="2017150"/>
    <lineage>
        <taxon>Bacteria</taxon>
        <taxon>Candidatus Berkelbacteria</taxon>
    </lineage>
</organism>
<sequence>MIKLDSFKAAWLKIASKLTEANQRQWTIVYALAMLVVCVWLVLQLSWLKQANQRFAEATSQRLSLVQVVVDYLNGRQSLDRLKNRQTLSQAWPSASERQAQVERLINELKLTIKVNPLPAAGTTTGTTAGTATTGTTAGTTTAGATTAGTTAGTTTGSTTANNETAIQLSGSQLELWQLINELTTRAELPGILSFELLAGPVPNQEQLTLHWRLGQTGQ</sequence>
<evidence type="ECO:0000313" key="3">
    <source>
        <dbReference type="EMBL" id="TSC65200.1"/>
    </source>
</evidence>
<evidence type="ECO:0000256" key="2">
    <source>
        <dbReference type="SAM" id="Phobius"/>
    </source>
</evidence>
<evidence type="ECO:0000313" key="4">
    <source>
        <dbReference type="Proteomes" id="UP000316253"/>
    </source>
</evidence>
<reference evidence="3 4" key="1">
    <citation type="submission" date="2017-08" db="EMBL/GenBank/DDBJ databases">
        <title>Mechanisms for carbon and nitrogen cycling indicate functional differentiation within the Candidate Phyla Radiation.</title>
        <authorList>
            <person name="Danczak R.E."/>
            <person name="Johnston M.D."/>
            <person name="Kenah C."/>
            <person name="Slattery M."/>
            <person name="Wrighton K.C."/>
            <person name="Wilkins M.J."/>
        </authorList>
    </citation>
    <scope>NUCLEOTIDE SEQUENCE [LARGE SCALE GENOMIC DNA]</scope>
    <source>
        <strain evidence="3">Gr01-1014_85</strain>
    </source>
</reference>
<feature type="region of interest" description="Disordered" evidence="1">
    <location>
        <begin position="122"/>
        <end position="159"/>
    </location>
</feature>
<dbReference type="EMBL" id="VMFD01000059">
    <property type="protein sequence ID" value="TSC65200.1"/>
    <property type="molecule type" value="Genomic_DNA"/>
</dbReference>
<gene>
    <name evidence="3" type="ORF">CEO22_574</name>
</gene>
<feature type="transmembrane region" description="Helical" evidence="2">
    <location>
        <begin position="28"/>
        <end position="48"/>
    </location>
</feature>
<proteinExistence type="predicted"/>
<dbReference type="Proteomes" id="UP000316253">
    <property type="component" value="Unassembled WGS sequence"/>
</dbReference>